<feature type="signal peptide" evidence="1">
    <location>
        <begin position="1"/>
        <end position="16"/>
    </location>
</feature>
<sequence>MKGFVFVLSAISLSMALPTVIDTPGLDHASAVAIHMLFPQTATQSSDGCTKAPDDIGTWDFLPACHRHDFGIRNYLEQGRLNKTTKRRIDDQFLKDLKHECNTHTITRRACKRVAELYYDIVKRIDPDKDRV</sequence>
<keyword evidence="1" id="KW-0732">Signal</keyword>
<evidence type="ECO:0000313" key="3">
    <source>
        <dbReference type="Proteomes" id="UP001600888"/>
    </source>
</evidence>
<reference evidence="2 3" key="1">
    <citation type="submission" date="2024-03" db="EMBL/GenBank/DDBJ databases">
        <title>A high-quality draft genome sequence of Diaporthe vaccinii, a causative agent of upright dieback and viscid rot disease in cranberry plants.</title>
        <authorList>
            <person name="Sarrasin M."/>
            <person name="Lang B.F."/>
            <person name="Burger G."/>
        </authorList>
    </citation>
    <scope>NUCLEOTIDE SEQUENCE [LARGE SCALE GENOMIC DNA]</scope>
    <source>
        <strain evidence="2 3">IS7</strain>
    </source>
</reference>
<dbReference type="Proteomes" id="UP001600888">
    <property type="component" value="Unassembled WGS sequence"/>
</dbReference>
<organism evidence="2 3">
    <name type="scientific">Diaporthe vaccinii</name>
    <dbReference type="NCBI Taxonomy" id="105482"/>
    <lineage>
        <taxon>Eukaryota</taxon>
        <taxon>Fungi</taxon>
        <taxon>Dikarya</taxon>
        <taxon>Ascomycota</taxon>
        <taxon>Pezizomycotina</taxon>
        <taxon>Sordariomycetes</taxon>
        <taxon>Sordariomycetidae</taxon>
        <taxon>Diaporthales</taxon>
        <taxon>Diaporthaceae</taxon>
        <taxon>Diaporthe</taxon>
        <taxon>Diaporthe eres species complex</taxon>
    </lineage>
</organism>
<dbReference type="SUPFAM" id="SSF48619">
    <property type="entry name" value="Phospholipase A2, PLA2"/>
    <property type="match status" value="1"/>
</dbReference>
<dbReference type="Gene3D" id="1.20.90.10">
    <property type="entry name" value="Phospholipase A2 domain"/>
    <property type="match status" value="1"/>
</dbReference>
<proteinExistence type="predicted"/>
<feature type="chain" id="PRO_5047483551" description="Secretory phospholipase A2" evidence="1">
    <location>
        <begin position="17"/>
        <end position="132"/>
    </location>
</feature>
<dbReference type="InterPro" id="IPR036444">
    <property type="entry name" value="PLipase_A2_dom_sf"/>
</dbReference>
<accession>A0ABR4DW49</accession>
<comment type="caution">
    <text evidence="2">The sequence shown here is derived from an EMBL/GenBank/DDBJ whole genome shotgun (WGS) entry which is preliminary data.</text>
</comment>
<keyword evidence="3" id="KW-1185">Reference proteome</keyword>
<evidence type="ECO:0000256" key="1">
    <source>
        <dbReference type="SAM" id="SignalP"/>
    </source>
</evidence>
<name>A0ABR4DW49_9PEZI</name>
<dbReference type="Pfam" id="PF09056">
    <property type="entry name" value="Phospholip_A2_3"/>
    <property type="match status" value="1"/>
</dbReference>
<dbReference type="EMBL" id="JBAWTH010000153">
    <property type="protein sequence ID" value="KAL2274598.1"/>
    <property type="molecule type" value="Genomic_DNA"/>
</dbReference>
<dbReference type="InterPro" id="IPR015141">
    <property type="entry name" value="PLipase_A2_prok/fun"/>
</dbReference>
<evidence type="ECO:0008006" key="4">
    <source>
        <dbReference type="Google" id="ProtNLM"/>
    </source>
</evidence>
<protein>
    <recommendedName>
        <fullName evidence="4">Secretory phospholipase A2</fullName>
    </recommendedName>
</protein>
<evidence type="ECO:0000313" key="2">
    <source>
        <dbReference type="EMBL" id="KAL2274598.1"/>
    </source>
</evidence>
<gene>
    <name evidence="2" type="ORF">FJTKL_03092</name>
</gene>